<dbReference type="OrthoDB" id="6197776at2"/>
<organism evidence="1 2">
    <name type="scientific">Hahella chejuensis (strain KCTC 2396)</name>
    <dbReference type="NCBI Taxonomy" id="349521"/>
    <lineage>
        <taxon>Bacteria</taxon>
        <taxon>Pseudomonadati</taxon>
        <taxon>Pseudomonadota</taxon>
        <taxon>Gammaproteobacteria</taxon>
        <taxon>Oceanospirillales</taxon>
        <taxon>Hahellaceae</taxon>
        <taxon>Hahella</taxon>
    </lineage>
</organism>
<dbReference type="HOGENOM" id="CLU_2316371_0_0_6"/>
<dbReference type="AlphaFoldDB" id="Q2SC43"/>
<name>Q2SC43_HAHCH</name>
<keyword evidence="2" id="KW-1185">Reference proteome</keyword>
<dbReference type="Proteomes" id="UP000000238">
    <property type="component" value="Chromosome"/>
</dbReference>
<proteinExistence type="predicted"/>
<evidence type="ECO:0000313" key="1">
    <source>
        <dbReference type="EMBL" id="ABC31781.1"/>
    </source>
</evidence>
<dbReference type="RefSeq" id="WP_011398846.1">
    <property type="nucleotide sequence ID" value="NC_007645.1"/>
</dbReference>
<reference evidence="1 2" key="1">
    <citation type="journal article" date="2005" name="Nucleic Acids Res.">
        <title>Genomic blueprint of Hahella chejuensis, a marine microbe producing an algicidal agent.</title>
        <authorList>
            <person name="Jeong H."/>
            <person name="Yim J.H."/>
            <person name="Lee C."/>
            <person name="Choi S.-H."/>
            <person name="Park Y.K."/>
            <person name="Yoon S.H."/>
            <person name="Hur C.-G."/>
            <person name="Kang H.-Y."/>
            <person name="Kim D."/>
            <person name="Lee H.H."/>
            <person name="Park K.H."/>
            <person name="Park S.-H."/>
            <person name="Park H.-S."/>
            <person name="Lee H.K."/>
            <person name="Oh T.K."/>
            <person name="Kim J.F."/>
        </authorList>
    </citation>
    <scope>NUCLEOTIDE SEQUENCE [LARGE SCALE GENOMIC DNA]</scope>
    <source>
        <strain evidence="1 2">KCTC 2396</strain>
    </source>
</reference>
<sequence>MSQTLTDVEVEKTLAESEALIRKAENMREQGDKLFQSLGIPRGSAQKILNHPLASEGFKQQGMEQLQEWRDEITEIMKTGSRTTAPIKRKKSNRNLLAI</sequence>
<accession>Q2SC43</accession>
<dbReference type="STRING" id="349521.HCH_05100"/>
<gene>
    <name evidence="1" type="ordered locus">HCH_05100</name>
</gene>
<evidence type="ECO:0000313" key="2">
    <source>
        <dbReference type="Proteomes" id="UP000000238"/>
    </source>
</evidence>
<protein>
    <submittedName>
        <fullName evidence="1">Uncharacterized protein</fullName>
    </submittedName>
</protein>
<dbReference type="EMBL" id="CP000155">
    <property type="protein sequence ID" value="ABC31781.1"/>
    <property type="molecule type" value="Genomic_DNA"/>
</dbReference>
<dbReference type="KEGG" id="hch:HCH_05100"/>